<dbReference type="EMBL" id="AGBM01000001">
    <property type="protein sequence ID" value="EJL02143.1"/>
    <property type="molecule type" value="Genomic_DNA"/>
</dbReference>
<protein>
    <submittedName>
        <fullName evidence="1">Uncharacterized protein</fullName>
    </submittedName>
</protein>
<dbReference type="RefSeq" id="WP_003183842.1">
    <property type="nucleotide sequence ID" value="NZ_CM001558.1"/>
</dbReference>
<gene>
    <name evidence="1" type="ORF">PflQ2_3835</name>
</gene>
<proteinExistence type="predicted"/>
<dbReference type="AlphaFoldDB" id="J2EZQ3"/>
<evidence type="ECO:0000313" key="1">
    <source>
        <dbReference type="EMBL" id="EJL02143.1"/>
    </source>
</evidence>
<organism evidence="1">
    <name type="scientific">Pseudomonas fluorescens (strain Q2-87)</name>
    <dbReference type="NCBI Taxonomy" id="1038922"/>
    <lineage>
        <taxon>Bacteria</taxon>
        <taxon>Pseudomonadati</taxon>
        <taxon>Pseudomonadota</taxon>
        <taxon>Gammaproteobacteria</taxon>
        <taxon>Pseudomonadales</taxon>
        <taxon>Pseudomonadaceae</taxon>
        <taxon>Pseudomonas</taxon>
    </lineage>
</organism>
<dbReference type="PATRIC" id="fig|1038922.3.peg.1680"/>
<dbReference type="HOGENOM" id="CLU_1314524_0_0_6"/>
<name>J2EZQ3_PSEFQ</name>
<dbReference type="Proteomes" id="UP000007289">
    <property type="component" value="Chromosome"/>
</dbReference>
<dbReference type="eggNOG" id="ENOG5033A3I">
    <property type="taxonomic scope" value="Bacteria"/>
</dbReference>
<accession>J2EZQ3</accession>
<sequence>MMHSTELSLGFKGERTYIQGADILCATMQSIMDRAPDARIEKLDFKIGRMTSHLLSCHWWPRSAPQTPGGNDIASFTFHLDGVEHEGRLIQAEGLAETRRAYDESLVNSNSHYSPAKHSISLTNMPANFSSIEVLISLNKALHLKELCLPSAHQWVFCRWESPEWPLSHELGGVELTIEQTLGTRLTRTRIELGSEQIGTIYFSALNVD</sequence>
<comment type="caution">
    <text evidence="1">The sequence shown here is derived from an EMBL/GenBank/DDBJ whole genome shotgun (WGS) entry which is preliminary data.</text>
</comment>
<reference evidence="1" key="1">
    <citation type="journal article" date="2012" name="PLoS Genet.">
        <title>Comparative Genomics of Plant-Associated Pseudomonas spp.: Insights into Diversity and Inheritance of Traits Involved in Multitrophic Interactions.</title>
        <authorList>
            <person name="Loper J.E."/>
            <person name="Hassan K.A."/>
            <person name="Mavrodi D.V."/>
            <person name="Davis E.W.II."/>
            <person name="Lim C.K."/>
            <person name="Shaffer B.T."/>
            <person name="Elbourne L.D."/>
            <person name="Stockwell V.O."/>
            <person name="Hartney S.L."/>
            <person name="Breakwell K."/>
            <person name="Henkels M.D."/>
            <person name="Tetu S.G."/>
            <person name="Rangel L.I."/>
            <person name="Kidarsa T.A."/>
            <person name="Wilson N.L."/>
            <person name="van de Mortel J.E."/>
            <person name="Song C."/>
            <person name="Blumhagen R."/>
            <person name="Radune D."/>
            <person name="Hostetler J.B."/>
            <person name="Brinkac L.M."/>
            <person name="Durkin A.S."/>
            <person name="Kluepfel D.A."/>
            <person name="Wechter W.P."/>
            <person name="Anderson A.J."/>
            <person name="Kim Y.C."/>
            <person name="Pierson L.S.III."/>
            <person name="Pierson E.A."/>
            <person name="Lindow S.E."/>
            <person name="Kobayashi D.Y."/>
            <person name="Raaijmakers J.M."/>
            <person name="Weller D.M."/>
            <person name="Thomashow L.S."/>
            <person name="Allen A.E."/>
            <person name="Paulsen I.T."/>
        </authorList>
    </citation>
    <scope>NUCLEOTIDE SEQUENCE [LARGE SCALE GENOMIC DNA]</scope>
    <source>
        <strain evidence="1">Q2-87</strain>
    </source>
</reference>